<evidence type="ECO:0000313" key="2">
    <source>
        <dbReference type="Proteomes" id="UP001374535"/>
    </source>
</evidence>
<gene>
    <name evidence="1" type="ORF">V8G54_034773</name>
</gene>
<organism evidence="1 2">
    <name type="scientific">Vigna mungo</name>
    <name type="common">Black gram</name>
    <name type="synonym">Phaseolus mungo</name>
    <dbReference type="NCBI Taxonomy" id="3915"/>
    <lineage>
        <taxon>Eukaryota</taxon>
        <taxon>Viridiplantae</taxon>
        <taxon>Streptophyta</taxon>
        <taxon>Embryophyta</taxon>
        <taxon>Tracheophyta</taxon>
        <taxon>Spermatophyta</taxon>
        <taxon>Magnoliopsida</taxon>
        <taxon>eudicotyledons</taxon>
        <taxon>Gunneridae</taxon>
        <taxon>Pentapetalae</taxon>
        <taxon>rosids</taxon>
        <taxon>fabids</taxon>
        <taxon>Fabales</taxon>
        <taxon>Fabaceae</taxon>
        <taxon>Papilionoideae</taxon>
        <taxon>50 kb inversion clade</taxon>
        <taxon>NPAAA clade</taxon>
        <taxon>indigoferoid/millettioid clade</taxon>
        <taxon>Phaseoleae</taxon>
        <taxon>Vigna</taxon>
    </lineage>
</organism>
<proteinExistence type="predicted"/>
<dbReference type="PANTHER" id="PTHR35505">
    <property type="entry name" value="OS01G0600300 PROTEIN"/>
    <property type="match status" value="1"/>
</dbReference>
<dbReference type="Proteomes" id="UP001374535">
    <property type="component" value="Chromosome 11"/>
</dbReference>
<reference evidence="1 2" key="1">
    <citation type="journal article" date="2023" name="Life. Sci Alliance">
        <title>Evolutionary insights into 3D genome organization and epigenetic landscape of Vigna mungo.</title>
        <authorList>
            <person name="Junaid A."/>
            <person name="Singh B."/>
            <person name="Bhatia S."/>
        </authorList>
    </citation>
    <scope>NUCLEOTIDE SEQUENCE [LARGE SCALE GENOMIC DNA]</scope>
    <source>
        <strain evidence="1">Urdbean</strain>
    </source>
</reference>
<dbReference type="PANTHER" id="PTHR35505:SF1">
    <property type="entry name" value="SNF2 DOMAIN PROTEIN"/>
    <property type="match status" value="1"/>
</dbReference>
<keyword evidence="2" id="KW-1185">Reference proteome</keyword>
<protein>
    <submittedName>
        <fullName evidence="1">Uncharacterized protein</fullName>
    </submittedName>
</protein>
<evidence type="ECO:0000313" key="1">
    <source>
        <dbReference type="EMBL" id="WVY89259.1"/>
    </source>
</evidence>
<accession>A0AAQ3MDR5</accession>
<dbReference type="EMBL" id="CP144690">
    <property type="protein sequence ID" value="WVY89259.1"/>
    <property type="molecule type" value="Genomic_DNA"/>
</dbReference>
<name>A0AAQ3MDR5_VIGMU</name>
<dbReference type="AlphaFoldDB" id="A0AAQ3MDR5"/>
<sequence length="588" mass="65014">MMNPNPNCNPYEHMLKESINRFFAEHRRGVTNFSDFTSIFSRMLHATPNPPIPILWFYAALEFRAARDPSRSVRDLFQLLVSCTGACGSTKRIAALAPLVFVLHRLALRRREFRSEVESLVEGVVSYCSIYCGKEVCNGDVAVMEFGDLIKVWMVDDDGGGGGGGGVFGDCAVEGFFPLVSEEFRKGIVRGCEVGILAGVVMCEALLLKLCLAFEKGLSRAELEKNLLASAVQTITGFRSFRFLVLVLCGVTSLQFSCLCFLIADWSPFRYPFQDDVGACFPSDLSTGQYHGSENQVLLKEVLYNSVMMIDYSFINPQAEFSLYANSLKDVAITWLFVAELAVQSAREKGDQGKAMSYINAFCRSCIPSQLINWVTNQNCIGRKITRPNVSTPIALIIVEEQGISVFAGETAKQMDLMFKANFFTSRTECLLPVIKHFFNNLDKNLFSVNGEAEADKLDGDIDMPDSVETASLAAAADDDDLSSVIDGTRKRKEGIEDDTNTKPLKYMRCHIHENSAFPPAYFFRTLITLASGRVPAKGTPTLNTRYEPVINCPLIAAQSLNPILIPPFATIVFVQPFVAAERPVVAC</sequence>